<reference evidence="2 3" key="1">
    <citation type="journal article" date="2018" name="Front. Plant Sci.">
        <title>Red Clover (Trifolium pratense) and Zigzag Clover (T. medium) - A Picture of Genomic Similarities and Differences.</title>
        <authorList>
            <person name="Dluhosova J."/>
            <person name="Istvanek J."/>
            <person name="Nedelnik J."/>
            <person name="Repkova J."/>
        </authorList>
    </citation>
    <scope>NUCLEOTIDE SEQUENCE [LARGE SCALE GENOMIC DNA]</scope>
    <source>
        <strain evidence="3">cv. 10/8</strain>
        <tissue evidence="2">Leaf</tissue>
    </source>
</reference>
<sequence length="102" mass="11057">DSIGTQVLIPIIGGLVELFTEKLIPKDINIMEFISAHCFVSINQEAISAQSYTNMNFNEHCYTLNPGLAGENHSSSNPGIEGPSNGSNPSNTIKLQRNVRVV</sequence>
<accession>A0A392NEC1</accession>
<proteinExistence type="predicted"/>
<protein>
    <submittedName>
        <fullName evidence="2">Uncharacterized protein</fullName>
    </submittedName>
</protein>
<gene>
    <name evidence="2" type="ORF">A2U01_0019071</name>
</gene>
<feature type="region of interest" description="Disordered" evidence="1">
    <location>
        <begin position="68"/>
        <end position="102"/>
    </location>
</feature>
<name>A0A392NEC1_9FABA</name>
<evidence type="ECO:0000313" key="2">
    <source>
        <dbReference type="EMBL" id="MCH98072.1"/>
    </source>
</evidence>
<evidence type="ECO:0000256" key="1">
    <source>
        <dbReference type="SAM" id="MobiDB-lite"/>
    </source>
</evidence>
<dbReference type="AlphaFoldDB" id="A0A392NEC1"/>
<feature type="non-terminal residue" evidence="2">
    <location>
        <position position="1"/>
    </location>
</feature>
<feature type="compositionally biased region" description="Polar residues" evidence="1">
    <location>
        <begin position="72"/>
        <end position="95"/>
    </location>
</feature>
<keyword evidence="3" id="KW-1185">Reference proteome</keyword>
<evidence type="ECO:0000313" key="3">
    <source>
        <dbReference type="Proteomes" id="UP000265520"/>
    </source>
</evidence>
<dbReference type="Proteomes" id="UP000265520">
    <property type="component" value="Unassembled WGS sequence"/>
</dbReference>
<organism evidence="2 3">
    <name type="scientific">Trifolium medium</name>
    <dbReference type="NCBI Taxonomy" id="97028"/>
    <lineage>
        <taxon>Eukaryota</taxon>
        <taxon>Viridiplantae</taxon>
        <taxon>Streptophyta</taxon>
        <taxon>Embryophyta</taxon>
        <taxon>Tracheophyta</taxon>
        <taxon>Spermatophyta</taxon>
        <taxon>Magnoliopsida</taxon>
        <taxon>eudicotyledons</taxon>
        <taxon>Gunneridae</taxon>
        <taxon>Pentapetalae</taxon>
        <taxon>rosids</taxon>
        <taxon>fabids</taxon>
        <taxon>Fabales</taxon>
        <taxon>Fabaceae</taxon>
        <taxon>Papilionoideae</taxon>
        <taxon>50 kb inversion clade</taxon>
        <taxon>NPAAA clade</taxon>
        <taxon>Hologalegina</taxon>
        <taxon>IRL clade</taxon>
        <taxon>Trifolieae</taxon>
        <taxon>Trifolium</taxon>
    </lineage>
</organism>
<comment type="caution">
    <text evidence="2">The sequence shown here is derived from an EMBL/GenBank/DDBJ whole genome shotgun (WGS) entry which is preliminary data.</text>
</comment>
<dbReference type="EMBL" id="LXQA010036637">
    <property type="protein sequence ID" value="MCH98072.1"/>
    <property type="molecule type" value="Genomic_DNA"/>
</dbReference>